<dbReference type="Proteomes" id="UP000694850">
    <property type="component" value="Unplaced"/>
</dbReference>
<evidence type="ECO:0000256" key="2">
    <source>
        <dbReference type="SAM" id="MobiDB-lite"/>
    </source>
</evidence>
<dbReference type="InterPro" id="IPR039671">
    <property type="entry name" value="THEMIS"/>
</dbReference>
<evidence type="ECO:0000313" key="4">
    <source>
        <dbReference type="Proteomes" id="UP000694850"/>
    </source>
</evidence>
<dbReference type="RefSeq" id="XP_007934002.1">
    <property type="nucleotide sequence ID" value="XM_007935811.1"/>
</dbReference>
<comment type="similarity">
    <text evidence="1">Belongs to the themis family.</text>
</comment>
<feature type="domain" description="CABIT" evidence="3">
    <location>
        <begin position="276"/>
        <end position="517"/>
    </location>
</feature>
<evidence type="ECO:0000256" key="1">
    <source>
        <dbReference type="ARBA" id="ARBA00006414"/>
    </source>
</evidence>
<feature type="domain" description="CABIT" evidence="3">
    <location>
        <begin position="18"/>
        <end position="237"/>
    </location>
</feature>
<protein>
    <submittedName>
        <fullName evidence="5">Protein THEMIS2</fullName>
    </submittedName>
</protein>
<feature type="region of interest" description="Disordered" evidence="2">
    <location>
        <begin position="545"/>
        <end position="617"/>
    </location>
</feature>
<dbReference type="GeneID" id="103192757"/>
<dbReference type="AlphaFoldDB" id="A0A8B6ZFX8"/>
<dbReference type="OrthoDB" id="9030353at2759"/>
<dbReference type="CTD" id="9473"/>
<name>A0A8B6ZFX8_ORYAF</name>
<evidence type="ECO:0000313" key="5">
    <source>
        <dbReference type="RefSeq" id="XP_007934002.1"/>
    </source>
</evidence>
<organism evidence="4 5">
    <name type="scientific">Orycteropus afer afer</name>
    <dbReference type="NCBI Taxonomy" id="1230840"/>
    <lineage>
        <taxon>Eukaryota</taxon>
        <taxon>Metazoa</taxon>
        <taxon>Chordata</taxon>
        <taxon>Craniata</taxon>
        <taxon>Vertebrata</taxon>
        <taxon>Euteleostomi</taxon>
        <taxon>Mammalia</taxon>
        <taxon>Eutheria</taxon>
        <taxon>Afrotheria</taxon>
        <taxon>Tubulidentata</taxon>
        <taxon>Orycteropodidae</taxon>
        <taxon>Orycteropus</taxon>
    </lineage>
</organism>
<dbReference type="InterPro" id="IPR025946">
    <property type="entry name" value="CABIT_dom"/>
</dbReference>
<dbReference type="GO" id="GO:0005737">
    <property type="term" value="C:cytoplasm"/>
    <property type="evidence" value="ECO:0007669"/>
    <property type="project" value="TreeGrafter"/>
</dbReference>
<sequence length="643" mass="72013">MEAVPLADFVRALDPASLPRVLRVCSGVYFQGSIYEISGNECCLSTGDLIKVTQVRLQKVVCESLRMGQIMELAPNFQGHFRPLTGSQSYETLEELIAAANHSSKLLPICFMLTHSMTVKDKVVPKNQPLMVDAVEMHQGTCCARCVLTTGAQQVILHLPLSQKGLFWKCEPGAPQTLLQALQDPALRDLPVTCPTLPWSLLILRPQYEIDAIMHMRRTIVKIPSTLEVDVEDVTASSQHIHFIKPLMLSEVLAHQGPFPLPVEIVEVPEGPPIFLSPRVGSLQKGQRLWIYGQASPPWRILASSKGRKVPRYFMVSGVYQGKLRRRPREFCTAYDLLSALQPGHPLRVVATKDCEGEEEGNPEFSSLAVGDRLEVLGSGQAYGAQNRDISVLVCQRLSDQAGEEEEGECDEEAEDQERILLPLYFPGSFVEEMNDGRRYSLADLIAQFSLPCEVKVVAKDTSHPTDPLTSFLGLRLEEKIVEPFLMVSLDSEPQICFEIPPRWLDLTVVEAQGRPRQPAVPPPLATVEELTEAFYYRLRKLPACESQTPPPRPPKIQDPSGKKKKNSKEGRIKSSQVLRLERPPLLPKPKMKTLPEFSKCSSDVHSKVSAHKKRVKPTEINMLDPEYEHDYEEIVDQLQKTI</sequence>
<dbReference type="GO" id="GO:0050852">
    <property type="term" value="P:T cell receptor signaling pathway"/>
    <property type="evidence" value="ECO:0007669"/>
    <property type="project" value="TreeGrafter"/>
</dbReference>
<dbReference type="Pfam" id="PF12736">
    <property type="entry name" value="CABIT"/>
    <property type="match status" value="2"/>
</dbReference>
<evidence type="ECO:0000259" key="3">
    <source>
        <dbReference type="Pfam" id="PF12736"/>
    </source>
</evidence>
<dbReference type="PANTHER" id="PTHR15215">
    <property type="entry name" value="CABIT DOMAIN-CONTAINING PROTEIN"/>
    <property type="match status" value="1"/>
</dbReference>
<dbReference type="GO" id="GO:0005634">
    <property type="term" value="C:nucleus"/>
    <property type="evidence" value="ECO:0007669"/>
    <property type="project" value="TreeGrafter"/>
</dbReference>
<accession>A0A8B6ZFX8</accession>
<dbReference type="PANTHER" id="PTHR15215:SF2">
    <property type="entry name" value="PROTEIN THEMIS2"/>
    <property type="match status" value="1"/>
</dbReference>
<reference evidence="5" key="1">
    <citation type="submission" date="2025-08" db="UniProtKB">
        <authorList>
            <consortium name="RefSeq"/>
        </authorList>
    </citation>
    <scope>IDENTIFICATION</scope>
</reference>
<proteinExistence type="inferred from homology"/>
<keyword evidence="4" id="KW-1185">Reference proteome</keyword>
<gene>
    <name evidence="5" type="primary">THEMIS2</name>
</gene>